<name>A0ACC1SVC2_9HYPO</name>
<gene>
    <name evidence="1" type="ORF">NM208_g1674</name>
</gene>
<accession>A0ACC1SVC2</accession>
<keyword evidence="2" id="KW-1185">Reference proteome</keyword>
<protein>
    <submittedName>
        <fullName evidence="1">Uncharacterized protein</fullName>
    </submittedName>
</protein>
<reference evidence="1" key="1">
    <citation type="submission" date="2022-08" db="EMBL/GenBank/DDBJ databases">
        <title>Genome Sequence of Fusarium decemcellulare.</title>
        <authorList>
            <person name="Buettner E."/>
        </authorList>
    </citation>
    <scope>NUCLEOTIDE SEQUENCE</scope>
    <source>
        <strain evidence="1">Babe19</strain>
    </source>
</reference>
<evidence type="ECO:0000313" key="1">
    <source>
        <dbReference type="EMBL" id="KAJ3547105.1"/>
    </source>
</evidence>
<dbReference type="Proteomes" id="UP001148629">
    <property type="component" value="Unassembled WGS sequence"/>
</dbReference>
<sequence>MVAPKVNPQDALDMAAITFEWGDSYDAKDWDRLSNILAPELIVDYTVVTGQKWDSMPAKEFVAMVSDQGFLGDPLVDTQHFIGASKYQLLSDDLAEGTHQLRAAHQRYTRPDKKTVEAKGHAHAVVRHTYKRINGEWKLAGLTPSVYWNEFEFEKIFKSPDSK</sequence>
<evidence type="ECO:0000313" key="2">
    <source>
        <dbReference type="Proteomes" id="UP001148629"/>
    </source>
</evidence>
<comment type="caution">
    <text evidence="1">The sequence shown here is derived from an EMBL/GenBank/DDBJ whole genome shotgun (WGS) entry which is preliminary data.</text>
</comment>
<dbReference type="EMBL" id="JANRMS010000090">
    <property type="protein sequence ID" value="KAJ3547105.1"/>
    <property type="molecule type" value="Genomic_DNA"/>
</dbReference>
<organism evidence="1 2">
    <name type="scientific">Fusarium decemcellulare</name>
    <dbReference type="NCBI Taxonomy" id="57161"/>
    <lineage>
        <taxon>Eukaryota</taxon>
        <taxon>Fungi</taxon>
        <taxon>Dikarya</taxon>
        <taxon>Ascomycota</taxon>
        <taxon>Pezizomycotina</taxon>
        <taxon>Sordariomycetes</taxon>
        <taxon>Hypocreomycetidae</taxon>
        <taxon>Hypocreales</taxon>
        <taxon>Nectriaceae</taxon>
        <taxon>Fusarium</taxon>
        <taxon>Fusarium decemcellulare species complex</taxon>
    </lineage>
</organism>
<proteinExistence type="predicted"/>